<dbReference type="SUPFAM" id="SSF52374">
    <property type="entry name" value="Nucleotidylyl transferase"/>
    <property type="match status" value="1"/>
</dbReference>
<reference evidence="4" key="2">
    <citation type="submission" date="2021-04" db="EMBL/GenBank/DDBJ databases">
        <authorList>
            <person name="Gilroy R."/>
        </authorList>
    </citation>
    <scope>NUCLEOTIDE SEQUENCE</scope>
    <source>
        <strain evidence="4">F6-6636</strain>
    </source>
</reference>
<feature type="binding site" evidence="3">
    <location>
        <position position="102"/>
    </location>
    <ligand>
        <name>ATP</name>
        <dbReference type="ChEBI" id="CHEBI:30616"/>
    </ligand>
</feature>
<keyword evidence="3" id="KW-0547">Nucleotide-binding</keyword>
<dbReference type="Pfam" id="PF05636">
    <property type="entry name" value="HIGH_NTase1"/>
    <property type="match status" value="1"/>
</dbReference>
<keyword evidence="3" id="KW-0963">Cytoplasm</keyword>
<dbReference type="Proteomes" id="UP000777303">
    <property type="component" value="Unassembled WGS sequence"/>
</dbReference>
<evidence type="ECO:0000256" key="2">
    <source>
        <dbReference type="ARBA" id="ARBA00022694"/>
    </source>
</evidence>
<sequence length="386" mass="43898">MLTACGIIAEYNPFHKGHRYQMQQARQQSGADVIVVCLSGNFVERGGPSLINKWQKTQLALANGADLVVELPTAYAVEPADRFAQGAVKLVAALGCQTLAFGSEEVGFDYQTMGHRLNQVMNDHTFFVDYQKTYATQLNEFYQQRLGLSITQPNHLLGLSYAQANDQLSQPMRLLPILRIGAGHDQNDQMHGKFASASAIRKMMTSNPPQWERLREVAPGNTLDILRNAPLVTWDDCFALLKYRILTSSIKQLQQIYQMSEGLEYRLKKVIRQSHDFTELLHNLKTKRYTYARLQRLCTYVLLNITTTDINQAYQHPYLRVLGFSDMGRKWLNQQRQALTLPLITNMNAKLASGLLHLQIQVDDVITLLTNCEQNFGRHPIIKSKE</sequence>
<comment type="function">
    <text evidence="3">Catalyzes the formation of N(4)-acetylcytidine (ac(4)C) at the wobble position of elongator tRNA(Met), using acetate and ATP as substrates. First activates an acetate ion to form acetyladenylate (Ac-AMP) and then transfers the acetyl group to tRNA to form ac(4)C34.</text>
</comment>
<evidence type="ECO:0000256" key="3">
    <source>
        <dbReference type="HAMAP-Rule" id="MF_01539"/>
    </source>
</evidence>
<dbReference type="EMBL" id="JAHLFS010000045">
    <property type="protein sequence ID" value="MBU3851703.1"/>
    <property type="molecule type" value="Genomic_DNA"/>
</dbReference>
<dbReference type="EC" id="6.3.4.-" evidence="3"/>
<comment type="caution">
    <text evidence="4">The sequence shown here is derived from an EMBL/GenBank/DDBJ whole genome shotgun (WGS) entry which is preliminary data.</text>
</comment>
<dbReference type="AlphaFoldDB" id="A0A948X193"/>
<dbReference type="InterPro" id="IPR008513">
    <property type="entry name" value="tRNA(Met)_cyd_acetate_ligase"/>
</dbReference>
<organism evidence="4 5">
    <name type="scientific">Candidatus Paralactobacillus gallistercoris</name>
    <dbReference type="NCBI Taxonomy" id="2838724"/>
    <lineage>
        <taxon>Bacteria</taxon>
        <taxon>Bacillati</taxon>
        <taxon>Bacillota</taxon>
        <taxon>Bacilli</taxon>
        <taxon>Lactobacillales</taxon>
        <taxon>Lactobacillaceae</taxon>
        <taxon>Lactobacillus</taxon>
    </lineage>
</organism>
<dbReference type="NCBIfam" id="NF010191">
    <property type="entry name" value="PRK13670.1"/>
    <property type="match status" value="1"/>
</dbReference>
<keyword evidence="2 3" id="KW-0819">tRNA processing</keyword>
<dbReference type="HAMAP" id="MF_01539">
    <property type="entry name" value="TmcAL"/>
    <property type="match status" value="1"/>
</dbReference>
<dbReference type="Gene3D" id="3.40.50.620">
    <property type="entry name" value="HUPs"/>
    <property type="match status" value="1"/>
</dbReference>
<accession>A0A948X193</accession>
<comment type="catalytic activity">
    <reaction evidence="3">
        <text>cytidine(34) in elongator tRNA(Met) + acetate + ATP = N(4)-acetylcytidine(34) in elongator tRNA(Met) + AMP + diphosphate</text>
        <dbReference type="Rhea" id="RHEA:58144"/>
        <dbReference type="Rhea" id="RHEA-COMP:10693"/>
        <dbReference type="Rhea" id="RHEA-COMP:10694"/>
        <dbReference type="ChEBI" id="CHEBI:30089"/>
        <dbReference type="ChEBI" id="CHEBI:30616"/>
        <dbReference type="ChEBI" id="CHEBI:33019"/>
        <dbReference type="ChEBI" id="CHEBI:74900"/>
        <dbReference type="ChEBI" id="CHEBI:82748"/>
        <dbReference type="ChEBI" id="CHEBI:456215"/>
    </reaction>
</comment>
<proteinExistence type="inferred from homology"/>
<dbReference type="GO" id="GO:0006400">
    <property type="term" value="P:tRNA modification"/>
    <property type="evidence" value="ECO:0007669"/>
    <property type="project" value="UniProtKB-UniRule"/>
</dbReference>
<evidence type="ECO:0000313" key="5">
    <source>
        <dbReference type="Proteomes" id="UP000777303"/>
    </source>
</evidence>
<dbReference type="GO" id="GO:0016879">
    <property type="term" value="F:ligase activity, forming carbon-nitrogen bonds"/>
    <property type="evidence" value="ECO:0007669"/>
    <property type="project" value="UniProtKB-UniRule"/>
</dbReference>
<keyword evidence="3" id="KW-0694">RNA-binding</keyword>
<keyword evidence="3" id="KW-0820">tRNA-binding</keyword>
<evidence type="ECO:0000256" key="1">
    <source>
        <dbReference type="ARBA" id="ARBA00022598"/>
    </source>
</evidence>
<dbReference type="GO" id="GO:0005737">
    <property type="term" value="C:cytoplasm"/>
    <property type="evidence" value="ECO:0007669"/>
    <property type="project" value="UniProtKB-SubCell"/>
</dbReference>
<comment type="subcellular location">
    <subcellularLocation>
        <location evidence="3">Cytoplasm</location>
    </subcellularLocation>
</comment>
<protein>
    <recommendedName>
        <fullName evidence="3">tRNA(Met) cytidine acetate ligase</fullName>
        <ecNumber evidence="3">6.3.4.-</ecNumber>
    </recommendedName>
</protein>
<dbReference type="PANTHER" id="PTHR37825">
    <property type="entry name" value="TRNA(MET) CYTIDINE ACETATE LIGASE"/>
    <property type="match status" value="1"/>
</dbReference>
<gene>
    <name evidence="3" type="primary">tmcAL</name>
    <name evidence="4" type="ORF">H9901_03290</name>
</gene>
<dbReference type="PANTHER" id="PTHR37825:SF1">
    <property type="entry name" value="TRNA(MET) CYTIDINE ACETATE LIGASE"/>
    <property type="match status" value="1"/>
</dbReference>
<reference evidence="4" key="1">
    <citation type="journal article" date="2021" name="PeerJ">
        <title>Extensive microbial diversity within the chicken gut microbiome revealed by metagenomics and culture.</title>
        <authorList>
            <person name="Gilroy R."/>
            <person name="Ravi A."/>
            <person name="Getino M."/>
            <person name="Pursley I."/>
            <person name="Horton D.L."/>
            <person name="Alikhan N.F."/>
            <person name="Baker D."/>
            <person name="Gharbi K."/>
            <person name="Hall N."/>
            <person name="Watson M."/>
            <person name="Adriaenssens E.M."/>
            <person name="Foster-Nyarko E."/>
            <person name="Jarju S."/>
            <person name="Secka A."/>
            <person name="Antonio M."/>
            <person name="Oren A."/>
            <person name="Chaudhuri R.R."/>
            <person name="La Ragione R."/>
            <person name="Hildebrand F."/>
            <person name="Pallen M.J."/>
        </authorList>
    </citation>
    <scope>NUCLEOTIDE SEQUENCE</scope>
    <source>
        <strain evidence="4">F6-6636</strain>
    </source>
</reference>
<feature type="binding site" evidence="3">
    <location>
        <begin position="8"/>
        <end position="21"/>
    </location>
    <ligand>
        <name>ATP</name>
        <dbReference type="ChEBI" id="CHEBI:30616"/>
    </ligand>
</feature>
<dbReference type="InterPro" id="IPR014729">
    <property type="entry name" value="Rossmann-like_a/b/a_fold"/>
</dbReference>
<keyword evidence="1 3" id="KW-0436">Ligase</keyword>
<feature type="binding site" evidence="3">
    <location>
        <position position="154"/>
    </location>
    <ligand>
        <name>ATP</name>
        <dbReference type="ChEBI" id="CHEBI:30616"/>
    </ligand>
</feature>
<feature type="binding site" evidence="3">
    <location>
        <begin position="179"/>
        <end position="180"/>
    </location>
    <ligand>
        <name>ATP</name>
        <dbReference type="ChEBI" id="CHEBI:30616"/>
    </ligand>
</feature>
<evidence type="ECO:0000313" key="4">
    <source>
        <dbReference type="EMBL" id="MBU3851703.1"/>
    </source>
</evidence>
<comment type="similarity">
    <text evidence="3">Belongs to the TmcAL family.</text>
</comment>
<keyword evidence="3" id="KW-0067">ATP-binding</keyword>
<dbReference type="GO" id="GO:0000049">
    <property type="term" value="F:tRNA binding"/>
    <property type="evidence" value="ECO:0007669"/>
    <property type="project" value="UniProtKB-KW"/>
</dbReference>
<dbReference type="GO" id="GO:0005524">
    <property type="term" value="F:ATP binding"/>
    <property type="evidence" value="ECO:0007669"/>
    <property type="project" value="UniProtKB-KW"/>
</dbReference>
<name>A0A948X193_9LACO</name>